<dbReference type="OrthoDB" id="407658at2759"/>
<dbReference type="PANTHER" id="PTHR31562">
    <property type="entry name" value="PROTEIN CBG18972"/>
    <property type="match status" value="1"/>
</dbReference>
<dbReference type="AlphaFoldDB" id="Q93570"/>
<sequence>MRALQRYTSIGLVTFVVGVILIEELHLGKGYIYLANQYDHEVIRNISVIRKDKIENIGIVVVLNSFEDEEKYQMALDTVRCYGRHFEYDVHIFHGKNEKKISEKCQQADFMFRRHCILSLKMSSISNTWLLFLDGDMGVINPNHLIEEYIPKDQNVQIVFYNRIMNHEVMAGSYLVRNSHWSRQFLMYWATFESQLPKSFHGSDNGAIHSVILRQGPLELKNKIDSCENNFWKVAKDYESLSTYEVCAHQLIKANRIPEIMILEKGRFSWARDGWLTNSVWSETDFIFHGWQKKRKDKLTFAMWHSPLIYDSPWNLTRCSKGVAYLNWRYKDSFIGSIIDVDRNILSTIENQKDSYSKQAKIVSKLQR</sequence>
<reference evidence="1 2" key="1">
    <citation type="journal article" date="1998" name="Science">
        <title>Genome sequence of the nematode C. elegans: a platform for investigating biology.</title>
        <authorList>
            <consortium name="The C. elegans sequencing consortium"/>
            <person name="Sulson J.E."/>
            <person name="Waterston R."/>
        </authorList>
    </citation>
    <scope>NUCLEOTIDE SEQUENCE [LARGE SCALE GENOMIC DNA]</scope>
    <source>
        <strain evidence="1 2">Bristol N2</strain>
    </source>
</reference>
<protein>
    <submittedName>
        <fullName evidence="1">Nucleotide-diphospho-sugar transferase domain-containing protein</fullName>
    </submittedName>
</protein>
<dbReference type="InParanoid" id="Q93570"/>
<dbReference type="InterPro" id="IPR004988">
    <property type="entry name" value="DUF273"/>
</dbReference>
<dbReference type="OMA" id="MNHEVMA"/>
<dbReference type="Proteomes" id="UP000001940">
    <property type="component" value="Chromosome I"/>
</dbReference>
<organism evidence="1 2">
    <name type="scientific">Caenorhabditis elegans</name>
    <dbReference type="NCBI Taxonomy" id="6239"/>
    <lineage>
        <taxon>Eukaryota</taxon>
        <taxon>Metazoa</taxon>
        <taxon>Ecdysozoa</taxon>
        <taxon>Nematoda</taxon>
        <taxon>Chromadorea</taxon>
        <taxon>Rhabditida</taxon>
        <taxon>Rhabditina</taxon>
        <taxon>Rhabditomorpha</taxon>
        <taxon>Rhabditoidea</taxon>
        <taxon>Rhabditidae</taxon>
        <taxon>Peloderinae</taxon>
        <taxon>Caenorhabditis</taxon>
    </lineage>
</organism>
<dbReference type="PIR" id="T21348">
    <property type="entry name" value="T21348"/>
</dbReference>
<proteinExistence type="predicted"/>
<accession>Q93570</accession>
<dbReference type="PaxDb" id="6239-F25H2.7"/>
<dbReference type="RefSeq" id="NP_492763.1">
    <property type="nucleotide sequence ID" value="NM_060362.1"/>
</dbReference>
<evidence type="ECO:0000313" key="3">
    <source>
        <dbReference type="WormBase" id="F25H2.7"/>
    </source>
</evidence>
<dbReference type="AGR" id="WB:WBGene00009121"/>
<dbReference type="CTD" id="184937"/>
<dbReference type="Bgee" id="WBGene00009121">
    <property type="expression patterns" value="Expressed in germ line (C elegans) and 4 other cell types or tissues"/>
</dbReference>
<evidence type="ECO:0000313" key="2">
    <source>
        <dbReference type="Proteomes" id="UP000001940"/>
    </source>
</evidence>
<dbReference type="GO" id="GO:0016740">
    <property type="term" value="F:transferase activity"/>
    <property type="evidence" value="ECO:0007669"/>
    <property type="project" value="UniProtKB-KW"/>
</dbReference>
<dbReference type="PhylomeDB" id="Q93570"/>
<dbReference type="eggNOG" id="ENOG502SH7Z">
    <property type="taxonomic scope" value="Eukaryota"/>
</dbReference>
<dbReference type="UCSC" id="F25H2.7">
    <property type="organism name" value="c. elegans"/>
</dbReference>
<dbReference type="FunCoup" id="Q93570">
    <property type="interactions" value="2"/>
</dbReference>
<dbReference type="EMBL" id="BX284601">
    <property type="protein sequence ID" value="CAB02095.1"/>
    <property type="molecule type" value="Genomic_DNA"/>
</dbReference>
<dbReference type="HOGENOM" id="CLU_045307_1_0_1"/>
<keyword evidence="2" id="KW-1185">Reference proteome</keyword>
<evidence type="ECO:0000313" key="1">
    <source>
        <dbReference type="EMBL" id="CAB02095.1"/>
    </source>
</evidence>
<dbReference type="Pfam" id="PF03314">
    <property type="entry name" value="DUF273"/>
    <property type="match status" value="1"/>
</dbReference>
<name>Q93570_CAEEL</name>
<dbReference type="PANTHER" id="PTHR31562:SF2">
    <property type="entry name" value="NUCLEOTIDE-DIPHOSPHO-SUGAR TRANSFERASE"/>
    <property type="match status" value="1"/>
</dbReference>
<keyword evidence="1" id="KW-0808">Transferase</keyword>
<dbReference type="WormBase" id="F25H2.7">
    <property type="protein sequence ID" value="CE09652"/>
    <property type="gene ID" value="WBGene00009121"/>
</dbReference>
<dbReference type="GeneID" id="184937"/>
<dbReference type="Gene3D" id="3.90.550.10">
    <property type="entry name" value="Spore Coat Polysaccharide Biosynthesis Protein SpsA, Chain A"/>
    <property type="match status" value="1"/>
</dbReference>
<dbReference type="KEGG" id="cel:CELE_F25H2.7"/>
<dbReference type="InterPro" id="IPR029044">
    <property type="entry name" value="Nucleotide-diphossugar_trans"/>
</dbReference>
<gene>
    <name evidence="1" type="ORF">CELE_F25H2.7</name>
    <name evidence="1 3" type="ORF">F25H2.7</name>
</gene>